<name>A0A4Y6U7V5_9PROT</name>
<dbReference type="Proteomes" id="UP000318709">
    <property type="component" value="Chromosome"/>
</dbReference>
<feature type="transmembrane region" description="Helical" evidence="1">
    <location>
        <begin position="117"/>
        <end position="135"/>
    </location>
</feature>
<organism evidence="3 4">
    <name type="scientific">Formicincola oecophyllae</name>
    <dbReference type="NCBI Taxonomy" id="2558361"/>
    <lineage>
        <taxon>Bacteria</taxon>
        <taxon>Pseudomonadati</taxon>
        <taxon>Pseudomonadota</taxon>
        <taxon>Alphaproteobacteria</taxon>
        <taxon>Acetobacterales</taxon>
        <taxon>Acetobacteraceae</taxon>
        <taxon>Formicincola</taxon>
    </lineage>
</organism>
<dbReference type="GO" id="GO:0016776">
    <property type="term" value="F:phosphotransferase activity, phosphate group as acceptor"/>
    <property type="evidence" value="ECO:0007669"/>
    <property type="project" value="TreeGrafter"/>
</dbReference>
<keyword evidence="1" id="KW-0472">Membrane</keyword>
<feature type="transmembrane region" description="Helical" evidence="1">
    <location>
        <begin position="142"/>
        <end position="161"/>
    </location>
</feature>
<dbReference type="InterPro" id="IPR040423">
    <property type="entry name" value="PEA_transferase"/>
</dbReference>
<evidence type="ECO:0000313" key="4">
    <source>
        <dbReference type="Proteomes" id="UP000318709"/>
    </source>
</evidence>
<feature type="transmembrane region" description="Helical" evidence="1">
    <location>
        <begin position="54"/>
        <end position="75"/>
    </location>
</feature>
<keyword evidence="3" id="KW-0808">Transferase</keyword>
<dbReference type="AlphaFoldDB" id="A0A4Y6U7V5"/>
<keyword evidence="4" id="KW-1185">Reference proteome</keyword>
<dbReference type="RefSeq" id="WP_141443220.1">
    <property type="nucleotide sequence ID" value="NZ_CP038231.1"/>
</dbReference>
<dbReference type="EMBL" id="CP038231">
    <property type="protein sequence ID" value="QDH13513.1"/>
    <property type="molecule type" value="Genomic_DNA"/>
</dbReference>
<accession>A0A4Y6U7V5</accession>
<dbReference type="SUPFAM" id="SSF53649">
    <property type="entry name" value="Alkaline phosphatase-like"/>
    <property type="match status" value="1"/>
</dbReference>
<gene>
    <name evidence="3" type="ORF">E3E12_04100</name>
</gene>
<keyword evidence="1" id="KW-1133">Transmembrane helix</keyword>
<dbReference type="KEGG" id="swf:E3E12_04100"/>
<dbReference type="OrthoDB" id="7250625at2"/>
<sequence>MSLQKPSEPSNHGAHSKQVPPPWRILLWLEIAMGGLWLWVMLHEQFPPQGACPLLASWLLVAAPTAILAGVGGLFGLLGLELWFSLALVDLYIIHLTGVIDYPVLEAIAGSGEAHHYRWWLVGAFTIMGALAWLGRRRLARSWSLVVVGLLLSALGVSLLVQGTSTDNDWLPRLRRSWSSGHVCVALNGIPQPPCHSLNEPDTYWKFGRAVHDLLANPLGDGLGVALMTLDPGRNSAPLGHHAIPEEITGHSVLPVHHLIIVIGESAMRDRMGAYGWTVPTTPALSADISHGQACLVSNTHAVAPATRWAVLPSLSFWRPDMQANVMEKRNLVELAHNQGMKTAFLTVQQETGVYSGMIGYVANHADVLFDLGDNLYHDPDHVLANVQHPATRQDFGKVDTSTFDDDTLLAPYLHLQGQWSGHAQLYVFHLEGSHFPYAHRYQAADRVALPHATDYERSLHHTDALLERINQAAHKAWGDDYVLFYSSDHGEDLKLHAHAMLYGHQQYWAPVVIYGPQSRQWCQEAEKLRQQNGFYSTNMNKYLLSKIMGYEVDPKAIERDREHDRIWRMEQADDYENLTDHP</sequence>
<feature type="transmembrane region" description="Helical" evidence="1">
    <location>
        <begin position="82"/>
        <end position="105"/>
    </location>
</feature>
<dbReference type="GO" id="GO:0009244">
    <property type="term" value="P:lipopolysaccharide core region biosynthetic process"/>
    <property type="evidence" value="ECO:0007669"/>
    <property type="project" value="TreeGrafter"/>
</dbReference>
<evidence type="ECO:0000313" key="3">
    <source>
        <dbReference type="EMBL" id="QDH13513.1"/>
    </source>
</evidence>
<dbReference type="PANTHER" id="PTHR30443">
    <property type="entry name" value="INNER MEMBRANE PROTEIN"/>
    <property type="match status" value="1"/>
</dbReference>
<feature type="domain" description="Sulfatase N-terminal" evidence="2">
    <location>
        <begin position="258"/>
        <end position="538"/>
    </location>
</feature>
<evidence type="ECO:0000256" key="1">
    <source>
        <dbReference type="SAM" id="Phobius"/>
    </source>
</evidence>
<dbReference type="GO" id="GO:0016787">
    <property type="term" value="F:hydrolase activity"/>
    <property type="evidence" value="ECO:0007669"/>
    <property type="project" value="UniProtKB-KW"/>
</dbReference>
<dbReference type="Pfam" id="PF00884">
    <property type="entry name" value="Sulfatase"/>
    <property type="match status" value="1"/>
</dbReference>
<keyword evidence="1" id="KW-0812">Transmembrane</keyword>
<evidence type="ECO:0000259" key="2">
    <source>
        <dbReference type="Pfam" id="PF00884"/>
    </source>
</evidence>
<dbReference type="GO" id="GO:0005886">
    <property type="term" value="C:plasma membrane"/>
    <property type="evidence" value="ECO:0007669"/>
    <property type="project" value="UniProtKB-SubCell"/>
</dbReference>
<protein>
    <submittedName>
        <fullName evidence="3">Sulfatase-like hydrolase/transferase</fullName>
    </submittedName>
</protein>
<dbReference type="InterPro" id="IPR000917">
    <property type="entry name" value="Sulfatase_N"/>
</dbReference>
<feature type="transmembrane region" description="Helical" evidence="1">
    <location>
        <begin position="25"/>
        <end position="42"/>
    </location>
</feature>
<dbReference type="InterPro" id="IPR017850">
    <property type="entry name" value="Alkaline_phosphatase_core_sf"/>
</dbReference>
<proteinExistence type="predicted"/>
<dbReference type="Gene3D" id="3.40.720.10">
    <property type="entry name" value="Alkaline Phosphatase, subunit A"/>
    <property type="match status" value="1"/>
</dbReference>
<dbReference type="PANTHER" id="PTHR30443:SF0">
    <property type="entry name" value="PHOSPHOETHANOLAMINE TRANSFERASE EPTA"/>
    <property type="match status" value="1"/>
</dbReference>
<reference evidence="3 4" key="1">
    <citation type="submission" date="2019-03" db="EMBL/GenBank/DDBJ databases">
        <title>The complete genome sequence of Swingsia_sp. F3b2 LMG30590(T).</title>
        <authorList>
            <person name="Chua K.-O."/>
            <person name="Chan K.-G."/>
            <person name="See-Too W.-S."/>
        </authorList>
    </citation>
    <scope>NUCLEOTIDE SEQUENCE [LARGE SCALE GENOMIC DNA]</scope>
    <source>
        <strain evidence="3 4">F3b2</strain>
    </source>
</reference>
<keyword evidence="3" id="KW-0378">Hydrolase</keyword>